<protein>
    <recommendedName>
        <fullName evidence="4">DUF3624 domain-containing protein</fullName>
    </recommendedName>
</protein>
<dbReference type="RefSeq" id="WP_039469031.1">
    <property type="nucleotide sequence ID" value="NZ_JWLZ01000213.1"/>
</dbReference>
<feature type="transmembrane region" description="Helical" evidence="1">
    <location>
        <begin position="21"/>
        <end position="40"/>
    </location>
</feature>
<dbReference type="Proteomes" id="UP000031278">
    <property type="component" value="Unassembled WGS sequence"/>
</dbReference>
<feature type="transmembrane region" description="Helical" evidence="1">
    <location>
        <begin position="46"/>
        <end position="65"/>
    </location>
</feature>
<comment type="caution">
    <text evidence="2">The sequence shown here is derived from an EMBL/GenBank/DDBJ whole genome shotgun (WGS) entry which is preliminary data.</text>
</comment>
<name>A0A0B9FS59_9GAMM</name>
<organism evidence="2 3">
    <name type="scientific">Photobacterium gaetbulicola</name>
    <dbReference type="NCBI Taxonomy" id="1295392"/>
    <lineage>
        <taxon>Bacteria</taxon>
        <taxon>Pseudomonadati</taxon>
        <taxon>Pseudomonadota</taxon>
        <taxon>Gammaproteobacteria</taxon>
        <taxon>Vibrionales</taxon>
        <taxon>Vibrionaceae</taxon>
        <taxon>Photobacterium</taxon>
    </lineage>
</organism>
<proteinExistence type="predicted"/>
<sequence length="94" mass="10282">MGCQACTRSVIWQKLGRCRRCIRQLAVLSPLGWGIWLAFYRHQPTTIEAVTAFVAASGTTLLLLAHGMRAWRLGVKATRATSGDKKSPTSLPGK</sequence>
<reference evidence="2 3" key="1">
    <citation type="submission" date="2014-12" db="EMBL/GenBank/DDBJ databases">
        <title>Genome sequencing of Photobacterium gaetbulicola AD005a.</title>
        <authorList>
            <person name="Adrian T.G.S."/>
            <person name="Chan K.G."/>
        </authorList>
    </citation>
    <scope>NUCLEOTIDE SEQUENCE [LARGE SCALE GENOMIC DNA]</scope>
    <source>
        <strain evidence="2 3">AD005a</strain>
    </source>
</reference>
<evidence type="ECO:0000313" key="2">
    <source>
        <dbReference type="EMBL" id="KHT59353.1"/>
    </source>
</evidence>
<evidence type="ECO:0000313" key="3">
    <source>
        <dbReference type="Proteomes" id="UP000031278"/>
    </source>
</evidence>
<accession>A0A0B9FS59</accession>
<evidence type="ECO:0000256" key="1">
    <source>
        <dbReference type="SAM" id="Phobius"/>
    </source>
</evidence>
<keyword evidence="1" id="KW-1133">Transmembrane helix</keyword>
<gene>
    <name evidence="2" type="ORF">RJ45_24440</name>
</gene>
<evidence type="ECO:0008006" key="4">
    <source>
        <dbReference type="Google" id="ProtNLM"/>
    </source>
</evidence>
<dbReference type="AlphaFoldDB" id="A0A0B9FS59"/>
<dbReference type="Pfam" id="PF12292">
    <property type="entry name" value="DUF3624"/>
    <property type="match status" value="1"/>
</dbReference>
<keyword evidence="1" id="KW-0472">Membrane</keyword>
<dbReference type="EMBL" id="JWLZ01000213">
    <property type="protein sequence ID" value="KHT59353.1"/>
    <property type="molecule type" value="Genomic_DNA"/>
</dbReference>
<keyword evidence="1" id="KW-0812">Transmembrane</keyword>
<dbReference type="InterPro" id="IPR022072">
    <property type="entry name" value="DUF3624"/>
</dbReference>